<accession>A0A1W1XZX5</accession>
<dbReference type="STRING" id="1121001.SAMN02745857_03832"/>
<dbReference type="EMBL" id="FWXD01000035">
    <property type="protein sequence ID" value="SMC29434.1"/>
    <property type="molecule type" value="Genomic_DNA"/>
</dbReference>
<gene>
    <name evidence="2" type="ORF">SAMN02745857_03832</name>
</gene>
<evidence type="ECO:0000256" key="1">
    <source>
        <dbReference type="SAM" id="MobiDB-lite"/>
    </source>
</evidence>
<sequence>MSSTLWFCLATDTEDDVPDDLVELYDRLDALDARCERLDVPVLSELIDYSDAAANLDQDDPDDDYDDDADPDDDGDDWTDSEAEWRPAADLLPTLRALLDDLGDDPACEALVAELQDITTRASAAEADGVEVRLVYVM</sequence>
<evidence type="ECO:0000313" key="3">
    <source>
        <dbReference type="Proteomes" id="UP000192761"/>
    </source>
</evidence>
<feature type="compositionally biased region" description="Acidic residues" evidence="1">
    <location>
        <begin position="57"/>
        <end position="82"/>
    </location>
</feature>
<proteinExistence type="predicted"/>
<evidence type="ECO:0000313" key="2">
    <source>
        <dbReference type="EMBL" id="SMC29434.1"/>
    </source>
</evidence>
<name>A0A1W1XZX5_9NEIS</name>
<feature type="region of interest" description="Disordered" evidence="1">
    <location>
        <begin position="51"/>
        <end position="84"/>
    </location>
</feature>
<organism evidence="2 3">
    <name type="scientific">Andreprevotia lacus DSM 23236</name>
    <dbReference type="NCBI Taxonomy" id="1121001"/>
    <lineage>
        <taxon>Bacteria</taxon>
        <taxon>Pseudomonadati</taxon>
        <taxon>Pseudomonadota</taxon>
        <taxon>Betaproteobacteria</taxon>
        <taxon>Neisseriales</taxon>
        <taxon>Chitinibacteraceae</taxon>
        <taxon>Andreprevotia</taxon>
    </lineage>
</organism>
<keyword evidence="3" id="KW-1185">Reference proteome</keyword>
<dbReference type="RefSeq" id="WP_084092767.1">
    <property type="nucleotide sequence ID" value="NZ_FWXD01000035.1"/>
</dbReference>
<reference evidence="2 3" key="1">
    <citation type="submission" date="2017-04" db="EMBL/GenBank/DDBJ databases">
        <authorList>
            <person name="Afonso C.L."/>
            <person name="Miller P.J."/>
            <person name="Scott M.A."/>
            <person name="Spackman E."/>
            <person name="Goraichik I."/>
            <person name="Dimitrov K.M."/>
            <person name="Suarez D.L."/>
            <person name="Swayne D.E."/>
        </authorList>
    </citation>
    <scope>NUCLEOTIDE SEQUENCE [LARGE SCALE GENOMIC DNA]</scope>
    <source>
        <strain evidence="2 3">DSM 23236</strain>
    </source>
</reference>
<protein>
    <submittedName>
        <fullName evidence="2">Uncharacterized protein</fullName>
    </submittedName>
</protein>
<dbReference type="Proteomes" id="UP000192761">
    <property type="component" value="Unassembled WGS sequence"/>
</dbReference>
<dbReference type="AlphaFoldDB" id="A0A1W1XZX5"/>